<dbReference type="PROSITE" id="PS00646">
    <property type="entry name" value="RIBOSOMAL_S13_1"/>
    <property type="match status" value="1"/>
</dbReference>
<geneLocation type="plastid" evidence="8"/>
<keyword evidence="3" id="KW-0699">rRNA-binding</keyword>
<dbReference type="Gene3D" id="4.10.910.10">
    <property type="entry name" value="30s ribosomal protein s13, domain 2"/>
    <property type="match status" value="1"/>
</dbReference>
<proteinExistence type="inferred from homology"/>
<comment type="subunit">
    <text evidence="2">Part of the 30S ribosomal subunit.</text>
</comment>
<keyword evidence="6 7" id="KW-0687">Ribonucleoprotein</keyword>
<name>A0A679C9Z8_9CRYP</name>
<gene>
    <name evidence="8" type="primary">rps13</name>
    <name evidence="8" type="ORF">CryM1634B_p047</name>
</gene>
<dbReference type="GO" id="GO:0003735">
    <property type="term" value="F:structural constituent of ribosome"/>
    <property type="evidence" value="ECO:0007669"/>
    <property type="project" value="InterPro"/>
</dbReference>
<sequence>MARIAGIDLPKQKRIDIGLTYIHGIGLASSQTILAKAGVQLHVLCKDLQDQEISAIRDVIATEYLVEGAIRRVVSMNIKRLIEINCVRGRRHIAGLPLRGQRTRTNARTLRGSKKTVAGKKKITK</sequence>
<dbReference type="AlphaFoldDB" id="A0A679C9Z8"/>
<dbReference type="GO" id="GO:0019843">
    <property type="term" value="F:rRNA binding"/>
    <property type="evidence" value="ECO:0007669"/>
    <property type="project" value="UniProtKB-KW"/>
</dbReference>
<dbReference type="Pfam" id="PF00416">
    <property type="entry name" value="Ribosomal_S13"/>
    <property type="match status" value="1"/>
</dbReference>
<evidence type="ECO:0000313" key="8">
    <source>
        <dbReference type="EMBL" id="BBK20479.1"/>
    </source>
</evidence>
<accession>A0A679C9Z8</accession>
<dbReference type="HAMAP" id="MF_01315">
    <property type="entry name" value="Ribosomal_uS13"/>
    <property type="match status" value="1"/>
</dbReference>
<dbReference type="GO" id="GO:0015935">
    <property type="term" value="C:small ribosomal subunit"/>
    <property type="evidence" value="ECO:0007669"/>
    <property type="project" value="TreeGrafter"/>
</dbReference>
<dbReference type="InterPro" id="IPR027437">
    <property type="entry name" value="Rbsml_uS13_C"/>
</dbReference>
<comment type="similarity">
    <text evidence="1 7">Belongs to the universal ribosomal protein uS13 family.</text>
</comment>
<evidence type="ECO:0000256" key="4">
    <source>
        <dbReference type="ARBA" id="ARBA00022884"/>
    </source>
</evidence>
<evidence type="ECO:0000256" key="3">
    <source>
        <dbReference type="ARBA" id="ARBA00022730"/>
    </source>
</evidence>
<keyword evidence="8" id="KW-0934">Plastid</keyword>
<reference evidence="8" key="1">
    <citation type="journal article" date="2020" name="Genome Biol. Evol.">
        <title>Comparative plastid genomics of Cryptomonas species reveals fine-scale genomic responses to loss of photosynthesis.</title>
        <authorList>
            <person name="Tanifuji G."/>
            <person name="Kamikawa R."/>
            <person name="Moore C.E."/>
            <person name="Mills T."/>
            <person name="Onodera N.T."/>
            <person name="Kashiyama Y."/>
            <person name="Archibald J.M."/>
            <person name="Inagaki Y."/>
            <person name="Hashimoto T."/>
        </authorList>
    </citation>
    <scope>NUCLEOTIDE SEQUENCE</scope>
    <source>
        <strain evidence="8">CCAC 1634 B</strain>
    </source>
</reference>
<dbReference type="InterPro" id="IPR010979">
    <property type="entry name" value="Ribosomal_uS13-like_H2TH"/>
</dbReference>
<protein>
    <submittedName>
        <fullName evidence="8">Ribosomal protein S13</fullName>
    </submittedName>
</protein>
<dbReference type="InterPro" id="IPR018269">
    <property type="entry name" value="Ribosomal_uS13_CS"/>
</dbReference>
<keyword evidence="5 7" id="KW-0689">Ribosomal protein</keyword>
<dbReference type="EMBL" id="LC484193">
    <property type="protein sequence ID" value="BBK20479.1"/>
    <property type="molecule type" value="Genomic_DNA"/>
</dbReference>
<dbReference type="FunFam" id="1.10.8.50:FF:000001">
    <property type="entry name" value="30S ribosomal protein S13"/>
    <property type="match status" value="1"/>
</dbReference>
<evidence type="ECO:0000256" key="1">
    <source>
        <dbReference type="ARBA" id="ARBA00008080"/>
    </source>
</evidence>
<dbReference type="GO" id="GO:0005829">
    <property type="term" value="C:cytosol"/>
    <property type="evidence" value="ECO:0007669"/>
    <property type="project" value="TreeGrafter"/>
</dbReference>
<evidence type="ECO:0000256" key="2">
    <source>
        <dbReference type="ARBA" id="ARBA00011458"/>
    </source>
</evidence>
<organism evidence="8">
    <name type="scientific">Cryptomonas sp. CCAC 1634B</name>
    <dbReference type="NCBI Taxonomy" id="2051848"/>
    <lineage>
        <taxon>Eukaryota</taxon>
        <taxon>Cryptophyceae</taxon>
        <taxon>Cryptomonadales</taxon>
        <taxon>Cryptomonadaceae</taxon>
        <taxon>Cryptomonas</taxon>
    </lineage>
</organism>
<dbReference type="PIRSF" id="PIRSF002134">
    <property type="entry name" value="Ribosomal_S13"/>
    <property type="match status" value="1"/>
</dbReference>
<dbReference type="PANTHER" id="PTHR10871">
    <property type="entry name" value="30S RIBOSOMAL PROTEIN S13/40S RIBOSOMAL PROTEIN S18"/>
    <property type="match status" value="1"/>
</dbReference>
<dbReference type="SUPFAM" id="SSF46946">
    <property type="entry name" value="S13-like H2TH domain"/>
    <property type="match status" value="1"/>
</dbReference>
<keyword evidence="4" id="KW-0694">RNA-binding</keyword>
<dbReference type="PANTHER" id="PTHR10871:SF1">
    <property type="entry name" value="SMALL RIBOSOMAL SUBUNIT PROTEIN US13M"/>
    <property type="match status" value="1"/>
</dbReference>
<evidence type="ECO:0000256" key="6">
    <source>
        <dbReference type="ARBA" id="ARBA00023274"/>
    </source>
</evidence>
<dbReference type="Gene3D" id="1.10.8.50">
    <property type="match status" value="1"/>
</dbReference>
<dbReference type="NCBIfam" id="TIGR03631">
    <property type="entry name" value="uS13_bact"/>
    <property type="match status" value="1"/>
</dbReference>
<dbReference type="InterPro" id="IPR001892">
    <property type="entry name" value="Ribosomal_uS13"/>
</dbReference>
<dbReference type="PROSITE" id="PS50159">
    <property type="entry name" value="RIBOSOMAL_S13_2"/>
    <property type="match status" value="1"/>
</dbReference>
<dbReference type="GO" id="GO:0006412">
    <property type="term" value="P:translation"/>
    <property type="evidence" value="ECO:0007669"/>
    <property type="project" value="InterPro"/>
</dbReference>
<evidence type="ECO:0000256" key="5">
    <source>
        <dbReference type="ARBA" id="ARBA00022980"/>
    </source>
</evidence>
<dbReference type="InterPro" id="IPR019980">
    <property type="entry name" value="Ribosomal_uS13_bac-type"/>
</dbReference>
<evidence type="ECO:0000256" key="7">
    <source>
        <dbReference type="RuleBase" id="RU003830"/>
    </source>
</evidence>